<evidence type="ECO:0000313" key="1">
    <source>
        <dbReference type="EMBL" id="MFC3074549.1"/>
    </source>
</evidence>
<accession>A0ABV7DHY2</accession>
<gene>
    <name evidence="1" type="ORF">ACFOHH_15665</name>
</gene>
<keyword evidence="2" id="KW-1185">Reference proteome</keyword>
<dbReference type="PANTHER" id="PTHR43404">
    <property type="entry name" value="LIPOPOLYSACCHARIDE CHOLINEPHOSPHOTRANSFERASE LICD"/>
    <property type="match status" value="1"/>
</dbReference>
<dbReference type="Proteomes" id="UP001595377">
    <property type="component" value="Unassembled WGS sequence"/>
</dbReference>
<evidence type="ECO:0000313" key="2">
    <source>
        <dbReference type="Proteomes" id="UP001595377"/>
    </source>
</evidence>
<comment type="caution">
    <text evidence="1">The sequence shown here is derived from an EMBL/GenBank/DDBJ whole genome shotgun (WGS) entry which is preliminary data.</text>
</comment>
<dbReference type="RefSeq" id="WP_257311876.1">
    <property type="nucleotide sequence ID" value="NZ_JANFDG010000002.1"/>
</dbReference>
<name>A0ABV7DHY2_9HYPH</name>
<dbReference type="PANTHER" id="PTHR43404:SF1">
    <property type="entry name" value="MNN4P"/>
    <property type="match status" value="1"/>
</dbReference>
<proteinExistence type="predicted"/>
<protein>
    <submittedName>
        <fullName evidence="1">LicD family protein</fullName>
    </submittedName>
</protein>
<dbReference type="InterPro" id="IPR052942">
    <property type="entry name" value="LPS_cholinephosphotransferase"/>
</dbReference>
<sequence>MMDWTGGDAIRRLKVQNWSLKFEQRVPIFALPSVRSLAQKVAQNAQNYNFRLLKENGLVPANLPHQNVAGTFKLANNETGGVTITAMPRLLVKPTRYFIFLDDVFIKDVVANPKGGLHFAFNRILMAKWPKKLVLSITCDKGALYSEETGNEEQAFDNDVGTDEGRVQIPEGSFVNKKGMLISCLSQNQGWQDLVLAAHDEARELFARHFNYDIFLIYGTLLGLVRSGEFIAHDDDLDTAYFSRETTPEAVGDEASEIAARLREAGKTVRLAPAKAPKLLHYVNKNTKIDIFPSWHDGKQFFAPNTTCITAGPDLILPLRTADFQGHQVLIPNRTEEFLEKKYGKTWRTPDPGYRVQSPSAATKAVLGRLLLKKV</sequence>
<dbReference type="EMBL" id="JBHRSP010000024">
    <property type="protein sequence ID" value="MFC3074549.1"/>
    <property type="molecule type" value="Genomic_DNA"/>
</dbReference>
<reference evidence="2" key="1">
    <citation type="journal article" date="2019" name="Int. J. Syst. Evol. Microbiol.">
        <title>The Global Catalogue of Microorganisms (GCM) 10K type strain sequencing project: providing services to taxonomists for standard genome sequencing and annotation.</title>
        <authorList>
            <consortium name="The Broad Institute Genomics Platform"/>
            <consortium name="The Broad Institute Genome Sequencing Center for Infectious Disease"/>
            <person name="Wu L."/>
            <person name="Ma J."/>
        </authorList>
    </citation>
    <scope>NUCLEOTIDE SEQUENCE [LARGE SCALE GENOMIC DNA]</scope>
    <source>
        <strain evidence="2">KCTC 52677</strain>
    </source>
</reference>
<organism evidence="1 2">
    <name type="scientific">Shinella pollutisoli</name>
    <dbReference type="NCBI Taxonomy" id="2250594"/>
    <lineage>
        <taxon>Bacteria</taxon>
        <taxon>Pseudomonadati</taxon>
        <taxon>Pseudomonadota</taxon>
        <taxon>Alphaproteobacteria</taxon>
        <taxon>Hyphomicrobiales</taxon>
        <taxon>Rhizobiaceae</taxon>
        <taxon>Shinella</taxon>
    </lineage>
</organism>